<keyword evidence="2" id="KW-0150">Chloroplast</keyword>
<reference evidence="2" key="1">
    <citation type="journal article" date="2017" name="J. Phycol.">
        <title>Analysis of chloroplast genomes and a supermatrix inform reclassification of the Rhodomelaceae (Rhodophyta).</title>
        <authorList>
            <person name="Diaz-Tapia P."/>
            <person name="Maggs C.A."/>
            <person name="West J.A."/>
            <person name="Verbruggen H."/>
        </authorList>
    </citation>
    <scope>NUCLEOTIDE SEQUENCE</scope>
    <source>
        <strain evidence="2">JFC1711</strain>
    </source>
</reference>
<keyword evidence="1" id="KW-0472">Membrane</keyword>
<proteinExistence type="predicted"/>
<keyword evidence="2" id="KW-0934">Plastid</keyword>
<gene>
    <name evidence="2" type="primary">secG</name>
</gene>
<accession>A0A1Z1M2S5</accession>
<evidence type="ECO:0000256" key="1">
    <source>
        <dbReference type="SAM" id="Phobius"/>
    </source>
</evidence>
<dbReference type="AlphaFoldDB" id="A0A1Z1M2S5"/>
<evidence type="ECO:0000313" key="2">
    <source>
        <dbReference type="EMBL" id="ARW60222.1"/>
    </source>
</evidence>
<geneLocation type="chloroplast" evidence="2"/>
<protein>
    <submittedName>
        <fullName evidence="2">Preprotein-translocase subunit g</fullName>
    </submittedName>
</protein>
<keyword evidence="1" id="KW-1133">Transmembrane helix</keyword>
<dbReference type="EMBL" id="MF101412">
    <property type="protein sequence ID" value="ARW60222.1"/>
    <property type="molecule type" value="Genomic_DNA"/>
</dbReference>
<sequence length="70" mass="7891">MIFKMLLYAVSIVTVFLILVFSPGKSNIGSLADQSKLLNFGYNQILMQKIIGFSIFVFFVLVVVLLFKVI</sequence>
<name>A0A1Z1M2S5_9FLOR</name>
<keyword evidence="1" id="KW-0812">Transmembrane</keyword>
<feature type="transmembrane region" description="Helical" evidence="1">
    <location>
        <begin position="50"/>
        <end position="67"/>
    </location>
</feature>
<organism evidence="2">
    <name type="scientific">Laurencieae sp</name>
    <dbReference type="NCBI Taxonomy" id="2007162"/>
    <lineage>
        <taxon>Eukaryota</taxon>
        <taxon>Rhodophyta</taxon>
        <taxon>Florideophyceae</taxon>
        <taxon>Rhodymeniophycidae</taxon>
        <taxon>Ceramiales</taxon>
        <taxon>Rhodomelaceae</taxon>
        <taxon>Laurencieae</taxon>
    </lineage>
</organism>